<dbReference type="SUPFAM" id="SSF51197">
    <property type="entry name" value="Clavaminate synthase-like"/>
    <property type="match status" value="1"/>
</dbReference>
<dbReference type="GO" id="GO:0032451">
    <property type="term" value="F:demethylase activity"/>
    <property type="evidence" value="ECO:0007669"/>
    <property type="project" value="TreeGrafter"/>
</dbReference>
<dbReference type="Gene3D" id="2.60.120.590">
    <property type="entry name" value="Alpha-ketoglutarate-dependent dioxygenase AlkB-like"/>
    <property type="match status" value="1"/>
</dbReference>
<accession>A0A9X3KN89</accession>
<dbReference type="InterPro" id="IPR037151">
    <property type="entry name" value="AlkB-like_sf"/>
</dbReference>
<dbReference type="GO" id="GO:0070988">
    <property type="term" value="P:demethylation"/>
    <property type="evidence" value="ECO:0007669"/>
    <property type="project" value="InterPro"/>
</dbReference>
<evidence type="ECO:0000259" key="1">
    <source>
        <dbReference type="Pfam" id="PF13532"/>
    </source>
</evidence>
<dbReference type="InterPro" id="IPR027450">
    <property type="entry name" value="AlkB-like"/>
</dbReference>
<keyword evidence="2" id="KW-0223">Dioxygenase</keyword>
<feature type="domain" description="Alpha-ketoglutarate-dependent dioxygenase AlkB-like" evidence="1">
    <location>
        <begin position="50"/>
        <end position="171"/>
    </location>
</feature>
<protein>
    <submittedName>
        <fullName evidence="2">Alpha-ketoglutarate-dependent dioxygenase AlkB</fullName>
    </submittedName>
</protein>
<dbReference type="GeneID" id="79861295"/>
<dbReference type="RefSeq" id="WP_269833359.1">
    <property type="nucleotide sequence ID" value="NZ_JAPZLN010000001.1"/>
</dbReference>
<proteinExistence type="predicted"/>
<sequence length="218" mass="24217">MDRVTSPPLLPPGIVYFDGFLSPEEEIAVADKLDAGVWSTELKRRVQHFGYRYDYKARAVTADAYIGPLPPWLGVFAERLVTTGYCRDLPDQVIANEYLPGQGISAHVDCVPCFDDGIVSLSLLSACEMVFRELRGPAICGVLLQPRSGVLLRDAGRYGWTHEIPARKSDIVNGVRTARSDEFPSLFAKLLLRNSLDQRGEHCSFIRSSKRLRSCIGS</sequence>
<dbReference type="EMBL" id="JAPZLR010000005">
    <property type="protein sequence ID" value="MCZ7937862.1"/>
    <property type="molecule type" value="Genomic_DNA"/>
</dbReference>
<dbReference type="InterPro" id="IPR032857">
    <property type="entry name" value="ALKBH4"/>
</dbReference>
<dbReference type="Pfam" id="PF13532">
    <property type="entry name" value="2OG-FeII_Oxy_2"/>
    <property type="match status" value="1"/>
</dbReference>
<reference evidence="2" key="1">
    <citation type="submission" date="2022-12" db="EMBL/GenBank/DDBJ databases">
        <title>Draft genome sequences of 22 rhizogenic Agrobacterium biovar 1 strains, the causative agent of hairy root disease.</title>
        <authorList>
            <person name="Kim N."/>
            <person name="Vargas P."/>
            <person name="Rediers H."/>
        </authorList>
    </citation>
    <scope>NUCLEOTIDE SEQUENCE</scope>
    <source>
        <strain evidence="2">ST15.13.006</strain>
    </source>
</reference>
<name>A0A9X3KN89_9HYPH</name>
<dbReference type="AlphaFoldDB" id="A0A9X3KN89"/>
<keyword evidence="2" id="KW-0560">Oxidoreductase</keyword>
<evidence type="ECO:0000313" key="2">
    <source>
        <dbReference type="EMBL" id="MCZ7937862.1"/>
    </source>
</evidence>
<dbReference type="Proteomes" id="UP001151018">
    <property type="component" value="Unassembled WGS sequence"/>
</dbReference>
<dbReference type="PANTHER" id="PTHR12463:SF1">
    <property type="entry name" value="2-OXOGLUTARATE AND FE-DEPENDENT OXYGENASE FAMILY PROTEIN"/>
    <property type="match status" value="1"/>
</dbReference>
<dbReference type="GO" id="GO:0051213">
    <property type="term" value="F:dioxygenase activity"/>
    <property type="evidence" value="ECO:0007669"/>
    <property type="project" value="UniProtKB-KW"/>
</dbReference>
<evidence type="ECO:0000313" key="3">
    <source>
        <dbReference type="Proteomes" id="UP001151018"/>
    </source>
</evidence>
<dbReference type="PANTHER" id="PTHR12463">
    <property type="entry name" value="OXYGENASE-RELATED"/>
    <property type="match status" value="1"/>
</dbReference>
<organism evidence="2 3">
    <name type="scientific">Agrobacterium salinitolerans</name>
    <dbReference type="NCBI Taxonomy" id="1183413"/>
    <lineage>
        <taxon>Bacteria</taxon>
        <taxon>Pseudomonadati</taxon>
        <taxon>Pseudomonadota</taxon>
        <taxon>Alphaproteobacteria</taxon>
        <taxon>Hyphomicrobiales</taxon>
        <taxon>Rhizobiaceae</taxon>
        <taxon>Rhizobium/Agrobacterium group</taxon>
        <taxon>Agrobacterium</taxon>
    </lineage>
</organism>
<gene>
    <name evidence="2" type="ORF">O9X88_09895</name>
</gene>
<comment type="caution">
    <text evidence="2">The sequence shown here is derived from an EMBL/GenBank/DDBJ whole genome shotgun (WGS) entry which is preliminary data.</text>
</comment>